<dbReference type="InterPro" id="IPR006350">
    <property type="entry name" value="Intron_endoG1"/>
</dbReference>
<dbReference type="Gene3D" id="3.40.1440.10">
    <property type="entry name" value="GIY-YIG endonuclease"/>
    <property type="match status" value="1"/>
</dbReference>
<organism evidence="6 7">
    <name type="scientific">uncultured phage cr56_1</name>
    <dbReference type="NCBI Taxonomy" id="2772081"/>
    <lineage>
        <taxon>Viruses</taxon>
        <taxon>Duplodnaviria</taxon>
        <taxon>Heunggongvirae</taxon>
        <taxon>Uroviricota</taxon>
        <taxon>Caudoviricetes</taxon>
        <taxon>Crassvirales</taxon>
        <taxon>Suoliviridae</taxon>
        <taxon>Loutivirinae</taxon>
        <taxon>Buchavirus</taxon>
        <taxon>Buchavirus faecalis</taxon>
    </lineage>
</organism>
<dbReference type="GO" id="GO:0004519">
    <property type="term" value="F:endonuclease activity"/>
    <property type="evidence" value="ECO:0007669"/>
    <property type="project" value="InterPro"/>
</dbReference>
<feature type="domain" description="GIY-YIG" evidence="5">
    <location>
        <begin position="2"/>
        <end position="93"/>
    </location>
</feature>
<dbReference type="CDD" id="cd10443">
    <property type="entry name" value="GIY-YIG_HE_Tlr8p_PBC-V_like"/>
    <property type="match status" value="1"/>
</dbReference>
<dbReference type="SMART" id="SM00496">
    <property type="entry name" value="IENR2"/>
    <property type="match status" value="2"/>
</dbReference>
<dbReference type="KEGG" id="vg:65130794"/>
<keyword evidence="7" id="KW-1185">Reference proteome</keyword>
<feature type="region of interest" description="Disordered" evidence="4">
    <location>
        <begin position="118"/>
        <end position="138"/>
    </location>
</feature>
<comment type="similarity">
    <text evidence="2">To endonucleases of group I introns of fungi and phage.</text>
</comment>
<dbReference type="SUPFAM" id="SSF82771">
    <property type="entry name" value="GIY-YIG endonuclease"/>
    <property type="match status" value="1"/>
</dbReference>
<dbReference type="Proteomes" id="UP000593741">
    <property type="component" value="Genome"/>
</dbReference>
<keyword evidence="3" id="KW-0460">Magnesium</keyword>
<evidence type="ECO:0000256" key="4">
    <source>
        <dbReference type="SAM" id="MobiDB-lite"/>
    </source>
</evidence>
<sequence>MKSNEVYKITNKVTNKVYIGITNQGSGARYRHHWYESRIGEPSPIHRSMAKYGEENFTLEIIDFADTYDELKEKEKYWIKQYNSTDRTIGYNLTEGGDGTFGKKHSEETKDKIRQKAIGRKHSEETKKKMSESRTGIVSEKKKKHIESMIEFGKKEVIAEFMILDSNTNQEIECSKEFNSMKECAEYFNISKDTVTKYCKSGEYCKKCKSYFSYKEQLTEQSNI</sequence>
<evidence type="ECO:0000313" key="6">
    <source>
        <dbReference type="EMBL" id="QOR56875.1"/>
    </source>
</evidence>
<dbReference type="GeneID" id="65130794"/>
<dbReference type="PROSITE" id="PS50164">
    <property type="entry name" value="GIY_YIG"/>
    <property type="match status" value="1"/>
</dbReference>
<dbReference type="EMBL" id="MT774397">
    <property type="protein sequence ID" value="QOR56875.1"/>
    <property type="molecule type" value="Genomic_DNA"/>
</dbReference>
<reference evidence="6 7" key="1">
    <citation type="submission" date="2020-07" db="EMBL/GenBank/DDBJ databases">
        <title>Taxonomic proposal: Crassvirales, a new order of highly abundant and diverse bacterial viruses.</title>
        <authorList>
            <person name="Shkoporov A.N."/>
            <person name="Stockdale S.R."/>
            <person name="Guerin E."/>
            <person name="Ross R.P."/>
            <person name="Hill C."/>
        </authorList>
    </citation>
    <scope>NUCLEOTIDE SEQUENCE [LARGE SCALE GENOMIC DNA]</scope>
</reference>
<accession>A0A7M1RR13</accession>
<evidence type="ECO:0000256" key="3">
    <source>
        <dbReference type="ARBA" id="ARBA00022842"/>
    </source>
</evidence>
<dbReference type="InterPro" id="IPR035901">
    <property type="entry name" value="GIY-YIG_endonuc_sf"/>
</dbReference>
<dbReference type="InterPro" id="IPR000305">
    <property type="entry name" value="GIY-YIG_endonuc"/>
</dbReference>
<dbReference type="InterPro" id="IPR003611">
    <property type="entry name" value="NUMOD3"/>
</dbReference>
<evidence type="ECO:0000259" key="5">
    <source>
        <dbReference type="PROSITE" id="PS50164"/>
    </source>
</evidence>
<dbReference type="NCBIfam" id="TIGR01453">
    <property type="entry name" value="grpIintron_endo"/>
    <property type="match status" value="1"/>
</dbReference>
<evidence type="ECO:0000313" key="7">
    <source>
        <dbReference type="Proteomes" id="UP000593741"/>
    </source>
</evidence>
<protein>
    <recommendedName>
        <fullName evidence="5">GIY-YIG domain-containing protein</fullName>
    </recommendedName>
</protein>
<proteinExistence type="predicted"/>
<evidence type="ECO:0000256" key="2">
    <source>
        <dbReference type="ARBA" id="ARBA00010045"/>
    </source>
</evidence>
<name>A0A7M1RR13_9CAUD</name>
<evidence type="ECO:0000256" key="1">
    <source>
        <dbReference type="ARBA" id="ARBA00001946"/>
    </source>
</evidence>
<dbReference type="Pfam" id="PF01541">
    <property type="entry name" value="GIY-YIG"/>
    <property type="match status" value="1"/>
</dbReference>
<dbReference type="RefSeq" id="YP_010112327.1">
    <property type="nucleotide sequence ID" value="NC_055890.1"/>
</dbReference>
<dbReference type="SUPFAM" id="SSF64496">
    <property type="entry name" value="DNA-binding domain of intron-encoded endonucleases"/>
    <property type="match status" value="1"/>
</dbReference>
<dbReference type="Pfam" id="PF07460">
    <property type="entry name" value="NUMOD3"/>
    <property type="match status" value="2"/>
</dbReference>
<dbReference type="SMART" id="SM00465">
    <property type="entry name" value="GIYc"/>
    <property type="match status" value="1"/>
</dbReference>
<comment type="cofactor">
    <cofactor evidence="1">
        <name>Mg(2+)</name>
        <dbReference type="ChEBI" id="CHEBI:18420"/>
    </cofactor>
</comment>
<dbReference type="GO" id="GO:0003677">
    <property type="term" value="F:DNA binding"/>
    <property type="evidence" value="ECO:0007669"/>
    <property type="project" value="InterPro"/>
</dbReference>
<feature type="compositionally biased region" description="Basic and acidic residues" evidence="4">
    <location>
        <begin position="121"/>
        <end position="132"/>
    </location>
</feature>